<feature type="compositionally biased region" description="Polar residues" evidence="8">
    <location>
        <begin position="300"/>
        <end position="317"/>
    </location>
</feature>
<evidence type="ECO:0000313" key="12">
    <source>
        <dbReference type="Proteomes" id="UP000287651"/>
    </source>
</evidence>
<evidence type="ECO:0000313" key="11">
    <source>
        <dbReference type="EMBL" id="RRT51349.1"/>
    </source>
</evidence>
<accession>A0A426YHV9</accession>
<dbReference type="InterPro" id="IPR036875">
    <property type="entry name" value="Znf_CCHC_sf"/>
</dbReference>
<reference evidence="11 12" key="1">
    <citation type="journal article" date="2014" name="Agronomy (Basel)">
        <title>A Draft Genome Sequence for Ensete ventricosum, the Drought-Tolerant Tree Against Hunger.</title>
        <authorList>
            <person name="Harrison J."/>
            <person name="Moore K.A."/>
            <person name="Paszkiewicz K."/>
            <person name="Jones T."/>
            <person name="Grant M."/>
            <person name="Ambacheew D."/>
            <person name="Muzemil S."/>
            <person name="Studholme D.J."/>
        </authorList>
    </citation>
    <scope>NUCLEOTIDE SEQUENCE [LARGE SCALE GENOMIC DNA]</scope>
</reference>
<dbReference type="Pfam" id="PF00098">
    <property type="entry name" value="zf-CCHC"/>
    <property type="match status" value="1"/>
</dbReference>
<dbReference type="GO" id="GO:0043111">
    <property type="term" value="P:replication fork arrest"/>
    <property type="evidence" value="ECO:0007669"/>
    <property type="project" value="TreeGrafter"/>
</dbReference>
<feature type="transmembrane region" description="Helical" evidence="9">
    <location>
        <begin position="107"/>
        <end position="128"/>
    </location>
</feature>
<evidence type="ECO:0000256" key="5">
    <source>
        <dbReference type="ARBA" id="ARBA00023306"/>
    </source>
</evidence>
<dbReference type="Proteomes" id="UP000287651">
    <property type="component" value="Unassembled WGS sequence"/>
</dbReference>
<keyword evidence="5 7" id="KW-0131">Cell cycle</keyword>
<dbReference type="Gene3D" id="4.10.60.10">
    <property type="entry name" value="Zinc finger, CCHC-type"/>
    <property type="match status" value="1"/>
</dbReference>
<keyword evidence="4 7" id="KW-0539">Nucleus</keyword>
<feature type="region of interest" description="Disordered" evidence="8">
    <location>
        <begin position="215"/>
        <end position="234"/>
    </location>
</feature>
<protein>
    <recommendedName>
        <fullName evidence="10">CCHC-type domain-containing protein</fullName>
    </recommendedName>
</protein>
<dbReference type="PANTHER" id="PTHR13220:SF11">
    <property type="entry name" value="TIMELESS-INTERACTING PROTEIN"/>
    <property type="match status" value="1"/>
</dbReference>
<keyword evidence="6" id="KW-0479">Metal-binding</keyword>
<feature type="region of interest" description="Disordered" evidence="8">
    <location>
        <begin position="300"/>
        <end position="321"/>
    </location>
</feature>
<dbReference type="GO" id="GO:0031298">
    <property type="term" value="C:replication fork protection complex"/>
    <property type="evidence" value="ECO:0007669"/>
    <property type="project" value="TreeGrafter"/>
</dbReference>
<dbReference type="AlphaFoldDB" id="A0A426YHV9"/>
<evidence type="ECO:0000256" key="4">
    <source>
        <dbReference type="ARBA" id="ARBA00023242"/>
    </source>
</evidence>
<dbReference type="EMBL" id="AMZH03012270">
    <property type="protein sequence ID" value="RRT51349.1"/>
    <property type="molecule type" value="Genomic_DNA"/>
</dbReference>
<evidence type="ECO:0000256" key="9">
    <source>
        <dbReference type="SAM" id="Phobius"/>
    </source>
</evidence>
<sequence length="346" mass="38311">MESNRKGGMAPTGCFKCGRPGHWSRDCPSSSANPNPSSGLKSAAFSSRSSQQPPPEKPSAAAATSGKKAPRTRPKLIPELLLSDDGLGYVLRHFPRAFKYHGRGHEVNLFFVLVQIFTYSLEVLLLAFGQIPQLVLVFCFQVADLGNLIGLYAQWHSHLIPYYSFDQFVHKVEQVGASKRVRLTSEYMSEFLCSSFCFSHKRCISELNARVARGGDPTKLHEPPVEQVAPETEQDDPILEDPVADAVDPFLESHEADCIQEEMFDEIYHKATEEGCEILQQEQPHASEVNRQLCSTKEPVSQNQEAAGCVSTSTKSQITEEQRARMEANRLRALQRAAARAGSASS</sequence>
<evidence type="ECO:0000256" key="6">
    <source>
        <dbReference type="PROSITE-ProRule" id="PRU00047"/>
    </source>
</evidence>
<dbReference type="SMART" id="SM00343">
    <property type="entry name" value="ZnF_C2HC"/>
    <property type="match status" value="1"/>
</dbReference>
<dbReference type="PROSITE" id="PS50158">
    <property type="entry name" value="ZF_CCHC"/>
    <property type="match status" value="1"/>
</dbReference>
<evidence type="ECO:0000256" key="8">
    <source>
        <dbReference type="SAM" id="MobiDB-lite"/>
    </source>
</evidence>
<feature type="region of interest" description="Disordered" evidence="8">
    <location>
        <begin position="1"/>
        <end position="71"/>
    </location>
</feature>
<dbReference type="Pfam" id="PF07962">
    <property type="entry name" value="Swi3"/>
    <property type="match status" value="1"/>
</dbReference>
<keyword evidence="9" id="KW-1133">Transmembrane helix</keyword>
<evidence type="ECO:0000256" key="3">
    <source>
        <dbReference type="ARBA" id="ARBA00022763"/>
    </source>
</evidence>
<evidence type="ECO:0000256" key="2">
    <source>
        <dbReference type="ARBA" id="ARBA00006075"/>
    </source>
</evidence>
<comment type="similarity">
    <text evidence="2 7">Belongs to the CSM3 family.</text>
</comment>
<dbReference type="GO" id="GO:0008270">
    <property type="term" value="F:zinc ion binding"/>
    <property type="evidence" value="ECO:0007669"/>
    <property type="project" value="UniProtKB-KW"/>
</dbReference>
<keyword evidence="6" id="KW-0863">Zinc-finger</keyword>
<keyword evidence="6" id="KW-0862">Zinc</keyword>
<feature type="compositionally biased region" description="Low complexity" evidence="8">
    <location>
        <begin position="28"/>
        <end position="38"/>
    </location>
</feature>
<name>A0A426YHV9_ENSVE</name>
<comment type="subcellular location">
    <subcellularLocation>
        <location evidence="1 7">Nucleus</location>
    </subcellularLocation>
</comment>
<keyword evidence="9" id="KW-0812">Transmembrane</keyword>
<dbReference type="SUPFAM" id="SSF57756">
    <property type="entry name" value="Retrovirus zinc finger-like domains"/>
    <property type="match status" value="1"/>
</dbReference>
<organism evidence="11 12">
    <name type="scientific">Ensete ventricosum</name>
    <name type="common">Abyssinian banana</name>
    <name type="synonym">Musa ensete</name>
    <dbReference type="NCBI Taxonomy" id="4639"/>
    <lineage>
        <taxon>Eukaryota</taxon>
        <taxon>Viridiplantae</taxon>
        <taxon>Streptophyta</taxon>
        <taxon>Embryophyta</taxon>
        <taxon>Tracheophyta</taxon>
        <taxon>Spermatophyta</taxon>
        <taxon>Magnoliopsida</taxon>
        <taxon>Liliopsida</taxon>
        <taxon>Zingiberales</taxon>
        <taxon>Musaceae</taxon>
        <taxon>Ensete</taxon>
    </lineage>
</organism>
<evidence type="ECO:0000256" key="7">
    <source>
        <dbReference type="RuleBase" id="RU366049"/>
    </source>
</evidence>
<dbReference type="GO" id="GO:0031297">
    <property type="term" value="P:replication fork processing"/>
    <property type="evidence" value="ECO:0007669"/>
    <property type="project" value="UniProtKB-UniRule"/>
</dbReference>
<keyword evidence="3 7" id="KW-0227">DNA damage</keyword>
<proteinExistence type="inferred from homology"/>
<comment type="function">
    <text evidence="7">Plays an important role in the control of DNA replication and the maintenance of replication fork stability.</text>
</comment>
<comment type="caution">
    <text evidence="11">The sequence shown here is derived from an EMBL/GenBank/DDBJ whole genome shotgun (WGS) entry which is preliminary data.</text>
</comment>
<evidence type="ECO:0000256" key="1">
    <source>
        <dbReference type="ARBA" id="ARBA00004123"/>
    </source>
</evidence>
<dbReference type="InterPro" id="IPR001878">
    <property type="entry name" value="Znf_CCHC"/>
</dbReference>
<dbReference type="PANTHER" id="PTHR13220">
    <property type="entry name" value="TIMELESS INTERACTING-RELATED"/>
    <property type="match status" value="1"/>
</dbReference>
<dbReference type="InterPro" id="IPR040038">
    <property type="entry name" value="TIPIN/Csm3/Swi3"/>
</dbReference>
<evidence type="ECO:0000259" key="10">
    <source>
        <dbReference type="PROSITE" id="PS50158"/>
    </source>
</evidence>
<dbReference type="InterPro" id="IPR012923">
    <property type="entry name" value="Csm3"/>
</dbReference>
<dbReference type="GO" id="GO:0000076">
    <property type="term" value="P:DNA replication checkpoint signaling"/>
    <property type="evidence" value="ECO:0007669"/>
    <property type="project" value="UniProtKB-UniRule"/>
</dbReference>
<dbReference type="GO" id="GO:0003677">
    <property type="term" value="F:DNA binding"/>
    <property type="evidence" value="ECO:0007669"/>
    <property type="project" value="TreeGrafter"/>
</dbReference>
<feature type="domain" description="CCHC-type" evidence="10">
    <location>
        <begin position="14"/>
        <end position="29"/>
    </location>
</feature>
<dbReference type="GO" id="GO:0006974">
    <property type="term" value="P:DNA damage response"/>
    <property type="evidence" value="ECO:0007669"/>
    <property type="project" value="UniProtKB-KW"/>
</dbReference>
<keyword evidence="9" id="KW-0472">Membrane</keyword>
<gene>
    <name evidence="11" type="ORF">B296_00010437</name>
</gene>